<evidence type="ECO:0000256" key="3">
    <source>
        <dbReference type="ARBA" id="ARBA00022989"/>
    </source>
</evidence>
<gene>
    <name evidence="9" type="ORF">ALC57_11554</name>
</gene>
<feature type="region of interest" description="Disordered" evidence="6">
    <location>
        <begin position="728"/>
        <end position="759"/>
    </location>
</feature>
<evidence type="ECO:0000313" key="10">
    <source>
        <dbReference type="Proteomes" id="UP000078492"/>
    </source>
</evidence>
<feature type="transmembrane region" description="Helical" evidence="7">
    <location>
        <begin position="152"/>
        <end position="171"/>
    </location>
</feature>
<dbReference type="STRING" id="471704.A0A151J2D2"/>
<evidence type="ECO:0000256" key="1">
    <source>
        <dbReference type="ARBA" id="ARBA00004141"/>
    </source>
</evidence>
<feature type="transmembrane region" description="Helical" evidence="7">
    <location>
        <begin position="183"/>
        <end position="203"/>
    </location>
</feature>
<feature type="region of interest" description="Disordered" evidence="6">
    <location>
        <begin position="327"/>
        <end position="372"/>
    </location>
</feature>
<keyword evidence="3 7" id="KW-1133">Transmembrane helix</keyword>
<evidence type="ECO:0000256" key="2">
    <source>
        <dbReference type="ARBA" id="ARBA00022692"/>
    </source>
</evidence>
<feature type="compositionally biased region" description="Low complexity" evidence="6">
    <location>
        <begin position="847"/>
        <end position="858"/>
    </location>
</feature>
<accession>A0A151J2D2</accession>
<dbReference type="InterPro" id="IPR015649">
    <property type="entry name" value="SCHIP_1_C"/>
</dbReference>
<feature type="region of interest" description="Disordered" evidence="6">
    <location>
        <begin position="460"/>
        <end position="486"/>
    </location>
</feature>
<name>A0A151J2D2_9HYME</name>
<evidence type="ECO:0000256" key="5">
    <source>
        <dbReference type="ARBA" id="ARBA00023136"/>
    </source>
</evidence>
<keyword evidence="2 7" id="KW-0812">Transmembrane</keyword>
<feature type="region of interest" description="Disordered" evidence="6">
    <location>
        <begin position="834"/>
        <end position="874"/>
    </location>
</feature>
<evidence type="ECO:0000256" key="7">
    <source>
        <dbReference type="SAM" id="Phobius"/>
    </source>
</evidence>
<keyword evidence="5 7" id="KW-0472">Membrane</keyword>
<evidence type="ECO:0000256" key="6">
    <source>
        <dbReference type="SAM" id="MobiDB-lite"/>
    </source>
</evidence>
<dbReference type="Proteomes" id="UP000078492">
    <property type="component" value="Unassembled WGS sequence"/>
</dbReference>
<organism evidence="9 10">
    <name type="scientific">Trachymyrmex cornetzi</name>
    <dbReference type="NCBI Taxonomy" id="471704"/>
    <lineage>
        <taxon>Eukaryota</taxon>
        <taxon>Metazoa</taxon>
        <taxon>Ecdysozoa</taxon>
        <taxon>Arthropoda</taxon>
        <taxon>Hexapoda</taxon>
        <taxon>Insecta</taxon>
        <taxon>Pterygota</taxon>
        <taxon>Neoptera</taxon>
        <taxon>Endopterygota</taxon>
        <taxon>Hymenoptera</taxon>
        <taxon>Apocrita</taxon>
        <taxon>Aculeata</taxon>
        <taxon>Formicoidea</taxon>
        <taxon>Formicidae</taxon>
        <taxon>Myrmicinae</taxon>
        <taxon>Trachymyrmex</taxon>
    </lineage>
</organism>
<dbReference type="Pfam" id="PF10148">
    <property type="entry name" value="SCHIP-1_C"/>
    <property type="match status" value="1"/>
</dbReference>
<keyword evidence="10" id="KW-1185">Reference proteome</keyword>
<dbReference type="PANTHER" id="PTHR13103:SF2">
    <property type="entry name" value="IQCJ-SCHIP1 READTHROUGH TRANSCRIPT PROTEIN-RELATED"/>
    <property type="match status" value="1"/>
</dbReference>
<dbReference type="EMBL" id="KQ980404">
    <property type="protein sequence ID" value="KYN16201.1"/>
    <property type="molecule type" value="Genomic_DNA"/>
</dbReference>
<dbReference type="InterPro" id="IPR039045">
    <property type="entry name" value="SCHIP_1"/>
</dbReference>
<dbReference type="InterPro" id="IPR006214">
    <property type="entry name" value="Bax_inhibitor_1-related"/>
</dbReference>
<feature type="transmembrane region" description="Helical" evidence="7">
    <location>
        <begin position="209"/>
        <end position="227"/>
    </location>
</feature>
<evidence type="ECO:0000256" key="4">
    <source>
        <dbReference type="ARBA" id="ARBA00023054"/>
    </source>
</evidence>
<dbReference type="PANTHER" id="PTHR13103">
    <property type="entry name" value="SCHWANNOMIN INTERACTING PROTEIN 1"/>
    <property type="match status" value="1"/>
</dbReference>
<dbReference type="GO" id="GO:0035332">
    <property type="term" value="P:positive regulation of hippo signaling"/>
    <property type="evidence" value="ECO:0007669"/>
    <property type="project" value="TreeGrafter"/>
</dbReference>
<dbReference type="GO" id="GO:0005886">
    <property type="term" value="C:plasma membrane"/>
    <property type="evidence" value="ECO:0007669"/>
    <property type="project" value="TreeGrafter"/>
</dbReference>
<sequence length="1371" mass="151821">MLVAKICRAGVSPGLASLVRTPVVPTPQFSKGQIARLFVNDGRSSYTRTARRRATVVEQATAPAGETAFNVGKAAVAGGALMGLGGLCYYGLGLSSQTGAIDHAHLWPQYVKDRVKSTYTYFGASIAASAASAAMCLRSPVVMNMIMRQGWVAIGVSLAAMIGSGMIVQGLPYKEGFNSKHMAWLVHTGILGAVVAPLTLLGGALVIRAAWYTAGIVGGLSAIAVSAPSDKFLAMGGPLAIGLGVVFASSLGSMFLPPTTALGSGLYSVALYGGLLLFSGFLLYDTQKIIKQAETYPMYNIHDRPYDPINKRGSIDMRLRESVSVSLHPNGLNNNQLRRHSPSRSVGAGEIGDRNENAAQEPVATPEPDYPNDESADFRLAEDTTTWSSLAIARDNVQQSNPSTQQPVNVNNNLTELRIRRNSSIESLADYEGTIEEQSANVNNNLTGLRIQSSSSIESLTGYEGRNSPHENSSHELTPSEWSDWSEEGNLPAGCRGIVNPNYPGFQHLAPSLLSDTDLTEDEHDSCSDYPPLHHHDEVAPLPENDEYNNNINDSINHLCGQRNDRKIFYEKPKFNIQTVTSLYEAVVPPSEKCINYVKSVEVSKSEEKAFSPEPEEVINGIVEAETHLTLLDEREESLANQITVVDECAIELSQVTFEDKREREVPVEVELVELTTSVNESLQFPEIEEILDSGKTSEIGESRTYLTRDVLVHGRLNTNDFGVGWHQDNEEKATTEMDKRSEPVMETEEKEKKGENLERSDYEREDLITRFDRVIRGELNDDLQRRNDREEIRRRLAMGPDAEDLRAERGRKPSLQSRLQSGMNLQICFMNETSSDTESPGSENDTSPGSTPTSLGSKQFGGKQKGPTRPQMLSLPSLRLDMGANSTPPIDEADFFARQARLQTEARMALAQAKEMAHMQMEVERQRLKQSPITEMVRCSLEKVGVQLGEDRRRLSRVLLTELNVAQLQVVANDLHARIAALNEALVEGLLRRDDLHMEQDSMLVDVEDLTRYLSAADALFLFFPLDERSFRFMISANLLTACCFNSCSVFNLLLSFSISSTLDCALPSCSCNSLYRLLKSSFSFRLLRLYILALSWFFLSPSLPQSPRLWIWPELRCHRAPRITAADGQESYVLLPILVAILFSRPTLRATLVSLPSTEQPLQLIVAREREVCRLRTFAGLIRFAEHFFSVAPVQLGPAELWLSPSLACVHPLISAIVAVSVYNRQITLTSAVPFPAQLLSPTQKLFQLVACCPESPSPLSHGCVLTRDVKWKDESLIRPSIMTLATSNYVPWKAGPSSNFLLQVITLRLQLSSGNLQLVRHLLGGLTRHGDFCRLFAQSRNRFRFSLQFALHLFDLFLQRRHSLGCLL</sequence>
<evidence type="ECO:0000313" key="9">
    <source>
        <dbReference type="EMBL" id="KYN16201.1"/>
    </source>
</evidence>
<feature type="transmembrane region" description="Helical" evidence="7">
    <location>
        <begin position="262"/>
        <end position="284"/>
    </location>
</feature>
<feature type="transmembrane region" description="Helical" evidence="7">
    <location>
        <begin position="119"/>
        <end position="140"/>
    </location>
</feature>
<dbReference type="GO" id="GO:0030054">
    <property type="term" value="C:cell junction"/>
    <property type="evidence" value="ECO:0007669"/>
    <property type="project" value="TreeGrafter"/>
</dbReference>
<keyword evidence="4" id="KW-0175">Coiled coil</keyword>
<proteinExistence type="predicted"/>
<reference evidence="9 10" key="1">
    <citation type="submission" date="2015-09" db="EMBL/GenBank/DDBJ databases">
        <title>Trachymyrmex cornetzi WGS genome.</title>
        <authorList>
            <person name="Nygaard S."/>
            <person name="Hu H."/>
            <person name="Boomsma J."/>
            <person name="Zhang G."/>
        </authorList>
    </citation>
    <scope>NUCLEOTIDE SEQUENCE [LARGE SCALE GENOMIC DNA]</scope>
    <source>
        <strain evidence="9">Tcor2-1</strain>
        <tissue evidence="9">Whole body</tissue>
    </source>
</reference>
<feature type="compositionally biased region" description="Polar residues" evidence="6">
    <location>
        <begin position="327"/>
        <end position="336"/>
    </location>
</feature>
<protein>
    <submittedName>
        <fullName evidence="9">Growth hormone-inducible transmembrane protein</fullName>
    </submittedName>
</protein>
<dbReference type="Pfam" id="PF01027">
    <property type="entry name" value="Bax1-I"/>
    <property type="match status" value="1"/>
</dbReference>
<feature type="transmembrane region" description="Helical" evidence="7">
    <location>
        <begin position="239"/>
        <end position="256"/>
    </location>
</feature>
<comment type="subcellular location">
    <subcellularLocation>
        <location evidence="1">Membrane</location>
        <topology evidence="1">Multi-pass membrane protein</topology>
    </subcellularLocation>
</comment>
<evidence type="ECO:0000259" key="8">
    <source>
        <dbReference type="Pfam" id="PF10148"/>
    </source>
</evidence>
<feature type="compositionally biased region" description="Polar residues" evidence="6">
    <location>
        <begin position="834"/>
        <end position="846"/>
    </location>
</feature>
<feature type="domain" description="Schwannomin interacting protein 1 C-terminal" evidence="8">
    <location>
        <begin position="786"/>
        <end position="1020"/>
    </location>
</feature>